<comment type="similarity">
    <text evidence="7 8">Belongs to the SelA family.</text>
</comment>
<evidence type="ECO:0000256" key="4">
    <source>
        <dbReference type="ARBA" id="ARBA00022898"/>
    </source>
</evidence>
<dbReference type="OrthoDB" id="9787096at2"/>
<reference evidence="10 11" key="1">
    <citation type="journal article" date="2014" name="Genome Announc.">
        <title>Draft genome sequences of eight enterohepatic helicobacter species isolated from both laboratory and wild rodents.</title>
        <authorList>
            <person name="Sheh A."/>
            <person name="Shen Z."/>
            <person name="Fox J.G."/>
        </authorList>
    </citation>
    <scope>NUCLEOTIDE SEQUENCE [LARGE SCALE GENOMIC DNA]</scope>
    <source>
        <strain evidence="10 11">MIT 01-6451</strain>
    </source>
</reference>
<feature type="modified residue" description="N6-(pyridoxal phosphate)lysine" evidence="8 9">
    <location>
        <position position="288"/>
    </location>
</feature>
<accession>A0A4U8TNU0</accession>
<evidence type="ECO:0000256" key="9">
    <source>
        <dbReference type="PIRSR" id="PIRSR618319-50"/>
    </source>
</evidence>
<sequence>MQHLLKSLPKVDTLLAHNELKMFQKSTLLPIIQSHLSLLRENISSNTFSPKELESALNEIIPAIKEKAIKATNPTLTRVINATGVVIHTNLGRSVFSSEILDEITPFLKSYHTLEYDLAKGKRSERYTHTTQILCEMFGCEDALLVNNNAAAVFLILNTFAAHKEVIISRGELVEIGGSFRIPEVMKSASSILCEVGATNKTHLRDYENAINEQSAMIMKVHQSNFKQIGFVKQCHIKEIIHLARKHQLIDYFDLGSGHIGALPLADEPSVREICKYKPSLLSFSGDKLLGAGQVGIIIGKSQLIAQLKNNQLLRALRVDKFSILALQATLKAYQHKEYHKIPTFAMLNSSPKELESKAQNLAERIQRSPIAKKIDIKVLPLHSLAGGGSLPHLSFDSFGLSLQAKYLQTRDFESALRNLGLITCLQGERILLDMRTLLAGDEERIVEILLQVLSQKDDTLPSSH</sequence>
<dbReference type="Proteomes" id="UP000029707">
    <property type="component" value="Unassembled WGS sequence"/>
</dbReference>
<dbReference type="PANTHER" id="PTHR32328">
    <property type="entry name" value="L-SERYL-TRNA(SEC) SELENIUM TRANSFERASE"/>
    <property type="match status" value="1"/>
</dbReference>
<evidence type="ECO:0000256" key="2">
    <source>
        <dbReference type="ARBA" id="ARBA00022490"/>
    </source>
</evidence>
<protein>
    <recommendedName>
        <fullName evidence="8">L-seryl-tRNA(Sec) selenium transferase</fullName>
        <ecNumber evidence="8">2.9.1.1</ecNumber>
    </recommendedName>
    <alternativeName>
        <fullName evidence="8">Selenocysteine synthase</fullName>
        <shortName evidence="8">Sec synthase</shortName>
    </alternativeName>
    <alternativeName>
        <fullName evidence="8">Selenocysteinyl-tRNA(Sec) synthase</fullName>
    </alternativeName>
</protein>
<dbReference type="InterPro" id="IPR004534">
    <property type="entry name" value="SelA_trans"/>
</dbReference>
<dbReference type="HAMAP" id="MF_00423">
    <property type="entry name" value="SelA"/>
    <property type="match status" value="1"/>
</dbReference>
<evidence type="ECO:0000256" key="6">
    <source>
        <dbReference type="ARBA" id="ARBA00023266"/>
    </source>
</evidence>
<proteinExistence type="inferred from homology"/>
<dbReference type="GO" id="GO:0004125">
    <property type="term" value="F:L-seryl-tRNA(Sec) selenium transferase activity"/>
    <property type="evidence" value="ECO:0007669"/>
    <property type="project" value="UniProtKB-UniRule"/>
</dbReference>
<dbReference type="Gene3D" id="3.90.1150.180">
    <property type="match status" value="1"/>
</dbReference>
<gene>
    <name evidence="8" type="primary">selA</name>
    <name evidence="10" type="ORF">LS65_003830</name>
</gene>
<dbReference type="NCBIfam" id="TIGR00474">
    <property type="entry name" value="selA"/>
    <property type="match status" value="1"/>
</dbReference>
<comment type="function">
    <text evidence="8">Converts seryl-tRNA(Sec) to selenocysteinyl-tRNA(Sec) required for selenoprotein biosynthesis.</text>
</comment>
<dbReference type="EMBL" id="JRMQ02000003">
    <property type="protein sequence ID" value="TLE02271.1"/>
    <property type="molecule type" value="Genomic_DNA"/>
</dbReference>
<keyword evidence="2 8" id="KW-0963">Cytoplasm</keyword>
<dbReference type="RefSeq" id="WP_034361625.1">
    <property type="nucleotide sequence ID" value="NZ_CAJUDB010000002.1"/>
</dbReference>
<keyword evidence="4 8" id="KW-0663">Pyridoxal phosphate</keyword>
<dbReference type="GO" id="GO:0001514">
    <property type="term" value="P:selenocysteine incorporation"/>
    <property type="evidence" value="ECO:0007669"/>
    <property type="project" value="UniProtKB-UniRule"/>
</dbReference>
<dbReference type="AlphaFoldDB" id="A0A4U8TNU0"/>
<evidence type="ECO:0000256" key="3">
    <source>
        <dbReference type="ARBA" id="ARBA00022679"/>
    </source>
</evidence>
<evidence type="ECO:0000313" key="10">
    <source>
        <dbReference type="EMBL" id="TLE02271.1"/>
    </source>
</evidence>
<evidence type="ECO:0000313" key="11">
    <source>
        <dbReference type="Proteomes" id="UP000029707"/>
    </source>
</evidence>
<dbReference type="STRING" id="425400.LS65_04795"/>
<comment type="catalytic activity">
    <reaction evidence="8">
        <text>L-seryl-tRNA(Sec) + selenophosphate + H(+) = L-selenocysteinyl-tRNA(Sec) + phosphate</text>
        <dbReference type="Rhea" id="RHEA:22728"/>
        <dbReference type="Rhea" id="RHEA-COMP:9742"/>
        <dbReference type="Rhea" id="RHEA-COMP:9743"/>
        <dbReference type="ChEBI" id="CHEBI:15378"/>
        <dbReference type="ChEBI" id="CHEBI:16144"/>
        <dbReference type="ChEBI" id="CHEBI:43474"/>
        <dbReference type="ChEBI" id="CHEBI:78533"/>
        <dbReference type="ChEBI" id="CHEBI:78573"/>
        <dbReference type="EC" id="2.9.1.1"/>
    </reaction>
</comment>
<dbReference type="GO" id="GO:0005737">
    <property type="term" value="C:cytoplasm"/>
    <property type="evidence" value="ECO:0007669"/>
    <property type="project" value="UniProtKB-SubCell"/>
</dbReference>
<dbReference type="GO" id="GO:0001717">
    <property type="term" value="P:conversion of seryl-tRNAsec to selenocys-tRNAsec"/>
    <property type="evidence" value="ECO:0007669"/>
    <property type="project" value="UniProtKB-UniRule"/>
</dbReference>
<dbReference type="InterPro" id="IPR015424">
    <property type="entry name" value="PyrdxlP-dep_Trfase"/>
</dbReference>
<keyword evidence="3 8" id="KW-0808">Transferase</keyword>
<organism evidence="10 11">
    <name type="scientific">Helicobacter japonicus</name>
    <dbReference type="NCBI Taxonomy" id="425400"/>
    <lineage>
        <taxon>Bacteria</taxon>
        <taxon>Pseudomonadati</taxon>
        <taxon>Campylobacterota</taxon>
        <taxon>Epsilonproteobacteria</taxon>
        <taxon>Campylobacterales</taxon>
        <taxon>Helicobacteraceae</taxon>
        <taxon>Helicobacter</taxon>
    </lineage>
</organism>
<dbReference type="InterPro" id="IPR015421">
    <property type="entry name" value="PyrdxlP-dep_Trfase_major"/>
</dbReference>
<dbReference type="PANTHER" id="PTHR32328:SF0">
    <property type="entry name" value="L-SERYL-TRNA(SEC) SELENIUM TRANSFERASE"/>
    <property type="match status" value="1"/>
</dbReference>
<comment type="cofactor">
    <cofactor evidence="1 8 9">
        <name>pyridoxal 5'-phosphate</name>
        <dbReference type="ChEBI" id="CHEBI:597326"/>
    </cofactor>
</comment>
<comment type="caution">
    <text evidence="10">The sequence shown here is derived from an EMBL/GenBank/DDBJ whole genome shotgun (WGS) entry which is preliminary data.</text>
</comment>
<keyword evidence="11" id="KW-1185">Reference proteome</keyword>
<comment type="pathway">
    <text evidence="8">Aminoacyl-tRNA biosynthesis; selenocysteinyl-tRNA(Sec) biosynthesis; selenocysteinyl-tRNA(Sec) from L-seryl-tRNA(Sec) (bacterial route): step 1/1.</text>
</comment>
<evidence type="ECO:0000256" key="7">
    <source>
        <dbReference type="ARBA" id="ARBA00044507"/>
    </source>
</evidence>
<name>A0A4U8TNU0_9HELI</name>
<dbReference type="UniPathway" id="UPA00906">
    <property type="reaction ID" value="UER00896"/>
</dbReference>
<dbReference type="Pfam" id="PF03841">
    <property type="entry name" value="SelA"/>
    <property type="match status" value="1"/>
</dbReference>
<dbReference type="Gene3D" id="3.40.640.10">
    <property type="entry name" value="Type I PLP-dependent aspartate aminotransferase-like (Major domain)"/>
    <property type="match status" value="1"/>
</dbReference>
<keyword evidence="5 8" id="KW-0648">Protein biosynthesis</keyword>
<dbReference type="EC" id="2.9.1.1" evidence="8"/>
<keyword evidence="6 8" id="KW-0711">Selenium</keyword>
<evidence type="ECO:0000256" key="1">
    <source>
        <dbReference type="ARBA" id="ARBA00001933"/>
    </source>
</evidence>
<comment type="subcellular location">
    <subcellularLocation>
        <location evidence="8">Cytoplasm</location>
    </subcellularLocation>
</comment>
<evidence type="ECO:0000256" key="5">
    <source>
        <dbReference type="ARBA" id="ARBA00022917"/>
    </source>
</evidence>
<evidence type="ECO:0000256" key="8">
    <source>
        <dbReference type="HAMAP-Rule" id="MF_00423"/>
    </source>
</evidence>
<dbReference type="InterPro" id="IPR018319">
    <property type="entry name" value="SelA-like"/>
</dbReference>
<dbReference type="SUPFAM" id="SSF53383">
    <property type="entry name" value="PLP-dependent transferases"/>
    <property type="match status" value="1"/>
</dbReference>